<name>A0A9P5XHX0_9AGAR</name>
<accession>A0A9P5XHX0</accession>
<reference evidence="2" key="1">
    <citation type="submission" date="2020-11" db="EMBL/GenBank/DDBJ databases">
        <authorList>
            <consortium name="DOE Joint Genome Institute"/>
            <person name="Ahrendt S."/>
            <person name="Riley R."/>
            <person name="Andreopoulos W."/>
            <person name="Labutti K."/>
            <person name="Pangilinan J."/>
            <person name="Ruiz-Duenas F.J."/>
            <person name="Barrasa J.M."/>
            <person name="Sanchez-Garcia M."/>
            <person name="Camarero S."/>
            <person name="Miyauchi S."/>
            <person name="Serrano A."/>
            <person name="Linde D."/>
            <person name="Babiker R."/>
            <person name="Drula E."/>
            <person name="Ayuso-Fernandez I."/>
            <person name="Pacheco R."/>
            <person name="Padilla G."/>
            <person name="Ferreira P."/>
            <person name="Barriuso J."/>
            <person name="Kellner H."/>
            <person name="Castanera R."/>
            <person name="Alfaro M."/>
            <person name="Ramirez L."/>
            <person name="Pisabarro A.G."/>
            <person name="Kuo A."/>
            <person name="Tritt A."/>
            <person name="Lipzen A."/>
            <person name="He G."/>
            <person name="Yan M."/>
            <person name="Ng V."/>
            <person name="Cullen D."/>
            <person name="Martin F."/>
            <person name="Rosso M.-N."/>
            <person name="Henrissat B."/>
            <person name="Hibbett D."/>
            <person name="Martinez A.T."/>
            <person name="Grigoriev I.V."/>
        </authorList>
    </citation>
    <scope>NUCLEOTIDE SEQUENCE</scope>
    <source>
        <strain evidence="2">MF-IS2</strain>
    </source>
</reference>
<feature type="region of interest" description="Disordered" evidence="1">
    <location>
        <begin position="16"/>
        <end position="51"/>
    </location>
</feature>
<protein>
    <submittedName>
        <fullName evidence="2">Uncharacterized protein</fullName>
    </submittedName>
</protein>
<evidence type="ECO:0000256" key="1">
    <source>
        <dbReference type="SAM" id="MobiDB-lite"/>
    </source>
</evidence>
<dbReference type="EMBL" id="MU151092">
    <property type="protein sequence ID" value="KAF9451035.1"/>
    <property type="molecule type" value="Genomic_DNA"/>
</dbReference>
<sequence>MKILTATPAYISATVSPSASHCSKGNKIDLDKPRLADGVPESNSTSQVKSSETYQCPCLWQKGS</sequence>
<evidence type="ECO:0000313" key="3">
    <source>
        <dbReference type="Proteomes" id="UP000807342"/>
    </source>
</evidence>
<gene>
    <name evidence="2" type="ORF">P691DRAFT_808878</name>
</gene>
<feature type="compositionally biased region" description="Basic and acidic residues" evidence="1">
    <location>
        <begin position="26"/>
        <end position="35"/>
    </location>
</feature>
<feature type="compositionally biased region" description="Polar residues" evidence="1">
    <location>
        <begin position="41"/>
        <end position="51"/>
    </location>
</feature>
<evidence type="ECO:0000313" key="2">
    <source>
        <dbReference type="EMBL" id="KAF9451035.1"/>
    </source>
</evidence>
<organism evidence="2 3">
    <name type="scientific">Macrolepiota fuliginosa MF-IS2</name>
    <dbReference type="NCBI Taxonomy" id="1400762"/>
    <lineage>
        <taxon>Eukaryota</taxon>
        <taxon>Fungi</taxon>
        <taxon>Dikarya</taxon>
        <taxon>Basidiomycota</taxon>
        <taxon>Agaricomycotina</taxon>
        <taxon>Agaricomycetes</taxon>
        <taxon>Agaricomycetidae</taxon>
        <taxon>Agaricales</taxon>
        <taxon>Agaricineae</taxon>
        <taxon>Agaricaceae</taxon>
        <taxon>Macrolepiota</taxon>
    </lineage>
</organism>
<dbReference type="AlphaFoldDB" id="A0A9P5XHX0"/>
<comment type="caution">
    <text evidence="2">The sequence shown here is derived from an EMBL/GenBank/DDBJ whole genome shotgun (WGS) entry which is preliminary data.</text>
</comment>
<keyword evidence="3" id="KW-1185">Reference proteome</keyword>
<dbReference type="Proteomes" id="UP000807342">
    <property type="component" value="Unassembled WGS sequence"/>
</dbReference>
<proteinExistence type="predicted"/>